<organism evidence="3 4">
    <name type="scientific">Rhodovulum iodosum</name>
    <dbReference type="NCBI Taxonomy" id="68291"/>
    <lineage>
        <taxon>Bacteria</taxon>
        <taxon>Pseudomonadati</taxon>
        <taxon>Pseudomonadota</taxon>
        <taxon>Alphaproteobacteria</taxon>
        <taxon>Rhodobacterales</taxon>
        <taxon>Paracoccaceae</taxon>
        <taxon>Rhodovulum</taxon>
    </lineage>
</organism>
<dbReference type="Gene3D" id="3.30.70.1060">
    <property type="entry name" value="Dimeric alpha+beta barrel"/>
    <property type="match status" value="1"/>
</dbReference>
<sequence length="91" mass="9755">MPLFALICRDKPGHLDTRKANRAAHLAYIEQTGVVAQAGPFLDEAGAMCGSLVILDVADRTAAEGWAENDPYAKAGLFENVSVQAWNRVIG</sequence>
<reference evidence="3 4" key="1">
    <citation type="submission" date="2024-06" db="EMBL/GenBank/DDBJ databases">
        <title>Genome of Rhodovulum iodosum, a marine photoferrotroph.</title>
        <authorList>
            <person name="Bianchini G."/>
            <person name="Nikeleit V."/>
            <person name="Kappler A."/>
            <person name="Bryce C."/>
            <person name="Sanchez-Baracaldo P."/>
        </authorList>
    </citation>
    <scope>NUCLEOTIDE SEQUENCE [LARGE SCALE GENOMIC DNA]</scope>
    <source>
        <strain evidence="3 4">UT/N1</strain>
    </source>
</reference>
<gene>
    <name evidence="3" type="ORF">Ga0609869_001292</name>
</gene>
<dbReference type="PANTHER" id="PTHR33606">
    <property type="entry name" value="PROTEIN YCII"/>
    <property type="match status" value="1"/>
</dbReference>
<accession>A0ABV3XS96</accession>
<comment type="caution">
    <text evidence="3">The sequence shown here is derived from an EMBL/GenBank/DDBJ whole genome shotgun (WGS) entry which is preliminary data.</text>
</comment>
<feature type="domain" description="YCII-related" evidence="2">
    <location>
        <begin position="3"/>
        <end position="87"/>
    </location>
</feature>
<evidence type="ECO:0000256" key="1">
    <source>
        <dbReference type="ARBA" id="ARBA00007689"/>
    </source>
</evidence>
<keyword evidence="4" id="KW-1185">Reference proteome</keyword>
<evidence type="ECO:0000313" key="3">
    <source>
        <dbReference type="EMBL" id="MEX5727939.1"/>
    </source>
</evidence>
<evidence type="ECO:0000259" key="2">
    <source>
        <dbReference type="Pfam" id="PF03795"/>
    </source>
</evidence>
<dbReference type="Pfam" id="PF03795">
    <property type="entry name" value="YCII"/>
    <property type="match status" value="1"/>
</dbReference>
<dbReference type="InterPro" id="IPR051807">
    <property type="entry name" value="Sec-metab_biosynth-assoc"/>
</dbReference>
<evidence type="ECO:0000313" key="4">
    <source>
        <dbReference type="Proteomes" id="UP001560019"/>
    </source>
</evidence>
<dbReference type="PANTHER" id="PTHR33606:SF3">
    <property type="entry name" value="PROTEIN YCII"/>
    <property type="match status" value="1"/>
</dbReference>
<dbReference type="EMBL" id="JBEHHI010000001">
    <property type="protein sequence ID" value="MEX5727939.1"/>
    <property type="molecule type" value="Genomic_DNA"/>
</dbReference>
<protein>
    <recommendedName>
        <fullName evidence="2">YCII-related domain-containing protein</fullName>
    </recommendedName>
</protein>
<dbReference type="Proteomes" id="UP001560019">
    <property type="component" value="Unassembled WGS sequence"/>
</dbReference>
<comment type="similarity">
    <text evidence="1">Belongs to the YciI family.</text>
</comment>
<dbReference type="RefSeq" id="WP_125408303.1">
    <property type="nucleotide sequence ID" value="NZ_JBEHHI010000001.1"/>
</dbReference>
<name>A0ABV3XS96_9RHOB</name>
<dbReference type="InterPro" id="IPR011008">
    <property type="entry name" value="Dimeric_a/b-barrel"/>
</dbReference>
<dbReference type="InterPro" id="IPR005545">
    <property type="entry name" value="YCII"/>
</dbReference>
<dbReference type="SUPFAM" id="SSF54909">
    <property type="entry name" value="Dimeric alpha+beta barrel"/>
    <property type="match status" value="1"/>
</dbReference>
<proteinExistence type="inferred from homology"/>